<accession>A0AA36AKP0</accession>
<dbReference type="EMBL" id="OX597815">
    <property type="protein sequence ID" value="CAI9717804.1"/>
    <property type="molecule type" value="Genomic_DNA"/>
</dbReference>
<protein>
    <submittedName>
        <fullName evidence="1">Uncharacterized protein</fullName>
    </submittedName>
</protein>
<evidence type="ECO:0000313" key="2">
    <source>
        <dbReference type="Proteomes" id="UP001162480"/>
    </source>
</evidence>
<keyword evidence="2" id="KW-1185">Reference proteome</keyword>
<name>A0AA36AKP0_OCTVU</name>
<dbReference type="Proteomes" id="UP001162480">
    <property type="component" value="Chromosome 2"/>
</dbReference>
<reference evidence="1" key="1">
    <citation type="submission" date="2023-08" db="EMBL/GenBank/DDBJ databases">
        <authorList>
            <person name="Alioto T."/>
            <person name="Alioto T."/>
            <person name="Gomez Garrido J."/>
        </authorList>
    </citation>
    <scope>NUCLEOTIDE SEQUENCE</scope>
</reference>
<dbReference type="AlphaFoldDB" id="A0AA36AKP0"/>
<proteinExistence type="predicted"/>
<gene>
    <name evidence="1" type="ORF">OCTVUL_1B012863</name>
</gene>
<organism evidence="1 2">
    <name type="scientific">Octopus vulgaris</name>
    <name type="common">Common octopus</name>
    <dbReference type="NCBI Taxonomy" id="6645"/>
    <lineage>
        <taxon>Eukaryota</taxon>
        <taxon>Metazoa</taxon>
        <taxon>Spiralia</taxon>
        <taxon>Lophotrochozoa</taxon>
        <taxon>Mollusca</taxon>
        <taxon>Cephalopoda</taxon>
        <taxon>Coleoidea</taxon>
        <taxon>Octopodiformes</taxon>
        <taxon>Octopoda</taxon>
        <taxon>Incirrata</taxon>
        <taxon>Octopodidae</taxon>
        <taxon>Octopus</taxon>
    </lineage>
</organism>
<sequence>MNHEDFEKSGVTGNHSEIIQVILELIAICNAYNGPETNRTALIYLMQCRFDVVWTSSRLFLGEIHLRIRMVHSCDITLAGDYLAEDTRTQKDDWEQVKMECTLTEETGKCRFPLIVAAWILSDLLPHIEDLIEGYNG</sequence>
<evidence type="ECO:0000313" key="1">
    <source>
        <dbReference type="EMBL" id="CAI9717804.1"/>
    </source>
</evidence>